<dbReference type="GO" id="GO:0019955">
    <property type="term" value="F:cytokine binding"/>
    <property type="evidence" value="ECO:0007669"/>
    <property type="project" value="InterPro"/>
</dbReference>
<dbReference type="PANTHER" id="PTHR20859">
    <property type="entry name" value="INTERFERON/INTERLEUKIN RECEPTOR"/>
    <property type="match status" value="1"/>
</dbReference>
<feature type="domain" description="Fibronectin type-III" evidence="20">
    <location>
        <begin position="10"/>
        <end position="119"/>
    </location>
</feature>
<proteinExistence type="inferred from homology"/>
<dbReference type="GO" id="GO:0051607">
    <property type="term" value="P:defense response to virus"/>
    <property type="evidence" value="ECO:0007669"/>
    <property type="project" value="Ensembl"/>
</dbReference>
<evidence type="ECO:0000256" key="16">
    <source>
        <dbReference type="ARBA" id="ARBA00082025"/>
    </source>
</evidence>
<evidence type="ECO:0000256" key="8">
    <source>
        <dbReference type="ARBA" id="ARBA00022989"/>
    </source>
</evidence>
<dbReference type="Proteomes" id="UP000515126">
    <property type="component" value="Chromosome 10"/>
</dbReference>
<evidence type="ECO:0000256" key="6">
    <source>
        <dbReference type="ARBA" id="ARBA00022729"/>
    </source>
</evidence>
<feature type="domain" description="Interferon gamma receptor D2" evidence="21">
    <location>
        <begin position="139"/>
        <end position="249"/>
    </location>
</feature>
<dbReference type="AlphaFoldDB" id="A0A6P5QGM2"/>
<evidence type="ECO:0000256" key="7">
    <source>
        <dbReference type="ARBA" id="ARBA00022843"/>
    </source>
</evidence>
<evidence type="ECO:0000256" key="9">
    <source>
        <dbReference type="ARBA" id="ARBA00023136"/>
    </source>
</evidence>
<dbReference type="PRINTS" id="PR01777">
    <property type="entry name" value="INTERFERONGR"/>
</dbReference>
<dbReference type="Gene3D" id="2.60.40.10">
    <property type="entry name" value="Immunoglobulins"/>
    <property type="match status" value="2"/>
</dbReference>
<keyword evidence="11 23" id="KW-0675">Receptor</keyword>
<feature type="compositionally biased region" description="Polar residues" evidence="17">
    <location>
        <begin position="362"/>
        <end position="387"/>
    </location>
</feature>
<evidence type="ECO:0000313" key="23">
    <source>
        <dbReference type="RefSeq" id="XP_021029597.1"/>
    </source>
</evidence>
<evidence type="ECO:0000256" key="15">
    <source>
        <dbReference type="ARBA" id="ARBA00069555"/>
    </source>
</evidence>
<keyword evidence="10" id="KW-1015">Disulfide bond</keyword>
<dbReference type="GeneID" id="110303040"/>
<dbReference type="GO" id="GO:0032760">
    <property type="term" value="P:positive regulation of tumor necrosis factor production"/>
    <property type="evidence" value="ECO:0007669"/>
    <property type="project" value="Ensembl"/>
</dbReference>
<dbReference type="GO" id="GO:0048143">
    <property type="term" value="P:astrocyte activation"/>
    <property type="evidence" value="ECO:0007669"/>
    <property type="project" value="Ensembl"/>
</dbReference>
<keyword evidence="4" id="KW-0597">Phosphoprotein</keyword>
<comment type="subcellular location">
    <subcellularLocation>
        <location evidence="1">Cell membrane</location>
        <topology evidence="1">Single-pass type I membrane protein</topology>
    </subcellularLocation>
</comment>
<sequence>MGPQAAAGRMILLVVLMLSAKAGSGALTSTEDPEPPSVPVPTNVLIKSYNLNPVVCWEYQNMSQTPIFTVQVKVYSGFWTDSCTNISDHCCNIYEQIMMYPDASAWARVKAKVGQKESDYARSKEFLMCRKGKVGPPGLEIRRKKEEQLSVLVFHPEVVVNGESQGTMFGDESTCYTFDYTVYVEHNRSGEILHTKHTVNKEECNETLCELNISVSTLDSRYCVSVDGISSFWQVRTEKSKDVCIPPFHDDRKDSIWILVVAPLIVFTVIILVFACWYIKKNSFKRKSIMLPKSLLSVVKSATSETKPESKYSLVTPCQPAVLENETVICEEHLSTVTAPDSPEAAEQEELSKETKSLAAGGSTSAMTPDSPPTQTQRRSFSLLSSNQSGPCSLTAYHSRNGSDSGLVGSGSSISDLEFLPNNNSETKMAEHDPPPVRKAPTSSGYDKPHMLVDVLVDVGGKESLIGYRLTGEAQELS</sequence>
<dbReference type="GO" id="GO:0007259">
    <property type="term" value="P:cell surface receptor signaling pathway via JAK-STAT"/>
    <property type="evidence" value="ECO:0007669"/>
    <property type="project" value="Ensembl"/>
</dbReference>
<gene>
    <name evidence="23" type="primary">Ifngr1</name>
</gene>
<evidence type="ECO:0000256" key="2">
    <source>
        <dbReference type="ARBA" id="ARBA00005399"/>
    </source>
</evidence>
<dbReference type="PANTHER" id="PTHR20859:SF5">
    <property type="entry name" value="INTERFERON GAMMA RECEPTOR 1"/>
    <property type="match status" value="1"/>
</dbReference>
<dbReference type="GO" id="GO:0038196">
    <property type="term" value="P:type III interferon-mediated signaling pathway"/>
    <property type="evidence" value="ECO:0007669"/>
    <property type="project" value="Ensembl"/>
</dbReference>
<keyword evidence="5 18" id="KW-0812">Transmembrane</keyword>
<name>A0A6P5QGM2_MUSCR</name>
<dbReference type="FunFam" id="2.60.40.10:FF:001425">
    <property type="entry name" value="Interferon gamma receptor 1"/>
    <property type="match status" value="1"/>
</dbReference>
<dbReference type="Pfam" id="PF07140">
    <property type="entry name" value="IFNGR1_D2"/>
    <property type="match status" value="1"/>
</dbReference>
<feature type="chain" id="PRO_5027635684" description="Interferon gamma receptor 1" evidence="19">
    <location>
        <begin position="26"/>
        <end position="478"/>
    </location>
</feature>
<evidence type="ECO:0000256" key="14">
    <source>
        <dbReference type="ARBA" id="ARBA00063248"/>
    </source>
</evidence>
<evidence type="ECO:0000256" key="11">
    <source>
        <dbReference type="ARBA" id="ARBA00023170"/>
    </source>
</evidence>
<evidence type="ECO:0000256" key="3">
    <source>
        <dbReference type="ARBA" id="ARBA00022475"/>
    </source>
</evidence>
<comment type="subunit">
    <text evidence="14">Monomer. Heterodimer with IFNGR2, to form the IFNG receptor complex. Interacts with JAK1. Interacts (when phosphorylated) with STAT1. Interacts with SOCS1.</text>
</comment>
<dbReference type="SUPFAM" id="SSF49265">
    <property type="entry name" value="Fibronectin type III"/>
    <property type="match status" value="2"/>
</dbReference>
<protein>
    <recommendedName>
        <fullName evidence="15">Interferon gamma receptor 1</fullName>
    </recommendedName>
    <alternativeName>
        <fullName evidence="16">Interferon gamma receptor alpha-chain</fullName>
    </alternativeName>
</protein>
<dbReference type="GO" id="GO:1900222">
    <property type="term" value="P:negative regulation of amyloid-beta clearance"/>
    <property type="evidence" value="ECO:0007669"/>
    <property type="project" value="Ensembl"/>
</dbReference>
<evidence type="ECO:0000259" key="20">
    <source>
        <dbReference type="Pfam" id="PF01108"/>
    </source>
</evidence>
<dbReference type="GO" id="GO:0004906">
    <property type="term" value="F:type II interferon receptor activity"/>
    <property type="evidence" value="ECO:0007669"/>
    <property type="project" value="Ensembl"/>
</dbReference>
<dbReference type="Pfam" id="PF20634">
    <property type="entry name" value="IFNGR1_transm"/>
    <property type="match status" value="1"/>
</dbReference>
<evidence type="ECO:0000256" key="10">
    <source>
        <dbReference type="ARBA" id="ARBA00023157"/>
    </source>
</evidence>
<dbReference type="InterPro" id="IPR050650">
    <property type="entry name" value="Type-II_Cytokine-TF_Rcpt"/>
</dbReference>
<accession>A0A6P5QGM2</accession>
<dbReference type="InterPro" id="IPR003961">
    <property type="entry name" value="FN3_dom"/>
</dbReference>
<keyword evidence="8 18" id="KW-1133">Transmembrane helix</keyword>
<dbReference type="GO" id="GO:0005886">
    <property type="term" value="C:plasma membrane"/>
    <property type="evidence" value="ECO:0007669"/>
    <property type="project" value="UniProtKB-SubCell"/>
</dbReference>
<keyword evidence="6 19" id="KW-0732">Signal</keyword>
<dbReference type="InterPro" id="IPR013783">
    <property type="entry name" value="Ig-like_fold"/>
</dbReference>
<feature type="region of interest" description="Disordered" evidence="17">
    <location>
        <begin position="417"/>
        <end position="448"/>
    </location>
</feature>
<comment type="similarity">
    <text evidence="2">Belongs to the type II cytokine receptor family.</text>
</comment>
<feature type="signal peptide" evidence="19">
    <location>
        <begin position="1"/>
        <end position="25"/>
    </location>
</feature>
<dbReference type="InterPro" id="IPR021126">
    <property type="entry name" value="IFN_gamma_rc_D2_pox/mammal"/>
</dbReference>
<evidence type="ECO:0000256" key="1">
    <source>
        <dbReference type="ARBA" id="ARBA00004251"/>
    </source>
</evidence>
<evidence type="ECO:0000256" key="5">
    <source>
        <dbReference type="ARBA" id="ARBA00022692"/>
    </source>
</evidence>
<dbReference type="RefSeq" id="XP_021029597.1">
    <property type="nucleotide sequence ID" value="XM_021173938.2"/>
</dbReference>
<evidence type="ECO:0000256" key="13">
    <source>
        <dbReference type="ARBA" id="ARBA00023319"/>
    </source>
</evidence>
<dbReference type="GO" id="GO:0001774">
    <property type="term" value="P:microglial cell activation"/>
    <property type="evidence" value="ECO:0007669"/>
    <property type="project" value="Ensembl"/>
</dbReference>
<dbReference type="CTD" id="3459"/>
<reference evidence="23" key="1">
    <citation type="submission" date="2025-08" db="UniProtKB">
        <authorList>
            <consortium name="RefSeq"/>
        </authorList>
    </citation>
    <scope>IDENTIFICATION</scope>
</reference>
<evidence type="ECO:0000259" key="21">
    <source>
        <dbReference type="Pfam" id="PF07140"/>
    </source>
</evidence>
<dbReference type="KEGG" id="mcal:110303040"/>
<organism evidence="22 23">
    <name type="scientific">Mus caroli</name>
    <name type="common">Ryukyu mouse</name>
    <name type="synonym">Ricefield mouse</name>
    <dbReference type="NCBI Taxonomy" id="10089"/>
    <lineage>
        <taxon>Eukaryota</taxon>
        <taxon>Metazoa</taxon>
        <taxon>Chordata</taxon>
        <taxon>Craniata</taxon>
        <taxon>Vertebrata</taxon>
        <taxon>Euteleostomi</taxon>
        <taxon>Mammalia</taxon>
        <taxon>Eutheria</taxon>
        <taxon>Euarchontoglires</taxon>
        <taxon>Glires</taxon>
        <taxon>Rodentia</taxon>
        <taxon>Myomorpha</taxon>
        <taxon>Muroidea</taxon>
        <taxon>Muridae</taxon>
        <taxon>Murinae</taxon>
        <taxon>Mus</taxon>
        <taxon>Mus</taxon>
    </lineage>
</organism>
<keyword evidence="22" id="KW-1185">Reference proteome</keyword>
<keyword evidence="12" id="KW-0325">Glycoprotein</keyword>
<evidence type="ECO:0000256" key="19">
    <source>
        <dbReference type="SAM" id="SignalP"/>
    </source>
</evidence>
<evidence type="ECO:0000256" key="12">
    <source>
        <dbReference type="ARBA" id="ARBA00023180"/>
    </source>
</evidence>
<evidence type="ECO:0000256" key="18">
    <source>
        <dbReference type="SAM" id="Phobius"/>
    </source>
</evidence>
<keyword evidence="9 18" id="KW-0472">Membrane</keyword>
<keyword evidence="7" id="KW-0832">Ubl conjugation</keyword>
<dbReference type="FunFam" id="2.60.40.10:FF:001244">
    <property type="entry name" value="Interferon gamma receptor 1"/>
    <property type="match status" value="1"/>
</dbReference>
<dbReference type="GO" id="GO:1902004">
    <property type="term" value="P:positive regulation of amyloid-beta formation"/>
    <property type="evidence" value="ECO:0007669"/>
    <property type="project" value="Ensembl"/>
</dbReference>
<keyword evidence="13" id="KW-0393">Immunoglobulin domain</keyword>
<dbReference type="InterPro" id="IPR036116">
    <property type="entry name" value="FN3_sf"/>
</dbReference>
<evidence type="ECO:0000256" key="17">
    <source>
        <dbReference type="SAM" id="MobiDB-lite"/>
    </source>
</evidence>
<evidence type="ECO:0000256" key="4">
    <source>
        <dbReference type="ARBA" id="ARBA00022553"/>
    </source>
</evidence>
<dbReference type="Pfam" id="PF01108">
    <property type="entry name" value="Tissue_fac"/>
    <property type="match status" value="1"/>
</dbReference>
<keyword evidence="3" id="KW-1003">Cell membrane</keyword>
<feature type="transmembrane region" description="Helical" evidence="18">
    <location>
        <begin position="256"/>
        <end position="279"/>
    </location>
</feature>
<evidence type="ECO:0000313" key="22">
    <source>
        <dbReference type="Proteomes" id="UP000515126"/>
    </source>
</evidence>
<feature type="region of interest" description="Disordered" evidence="17">
    <location>
        <begin position="336"/>
        <end position="387"/>
    </location>
</feature>
<dbReference type="InterPro" id="IPR008355">
    <property type="entry name" value="Interferon_gamma_rcpt_asu"/>
</dbReference>